<proteinExistence type="predicted"/>
<evidence type="ECO:0008006" key="4">
    <source>
        <dbReference type="Google" id="ProtNLM"/>
    </source>
</evidence>
<feature type="chain" id="PRO_5003819559" description="Secreted protein" evidence="1">
    <location>
        <begin position="20"/>
        <end position="279"/>
    </location>
</feature>
<keyword evidence="1" id="KW-0732">Signal</keyword>
<dbReference type="HOGENOM" id="CLU_997561_0_0_1"/>
<dbReference type="InParanoid" id="J8ZUK3"/>
<evidence type="ECO:0000313" key="3">
    <source>
        <dbReference type="Proteomes" id="UP000003163"/>
    </source>
</evidence>
<comment type="caution">
    <text evidence="2">The sequence shown here is derived from an EMBL/GenBank/DDBJ whole genome shotgun (WGS) entry which is preliminary data.</text>
</comment>
<protein>
    <recommendedName>
        <fullName evidence="4">Secreted protein</fullName>
    </recommendedName>
</protein>
<dbReference type="AlphaFoldDB" id="J8ZUK3"/>
<accession>J8ZUK3</accession>
<keyword evidence="3" id="KW-1185">Reference proteome</keyword>
<evidence type="ECO:0000256" key="1">
    <source>
        <dbReference type="SAM" id="SignalP"/>
    </source>
</evidence>
<gene>
    <name evidence="2" type="ORF">EDEG_02315</name>
</gene>
<reference evidence="3" key="2">
    <citation type="submission" date="2015-07" db="EMBL/GenBank/DDBJ databases">
        <title>Contrasting host-pathogen interactions and genome evolution in two generalist and specialist microsporidian pathogens of mosquitoes.</title>
        <authorList>
            <consortium name="The Broad Institute Genomics Platform"/>
            <consortium name="The Broad Institute Genome Sequencing Center for Infectious Disease"/>
            <person name="Cuomo C.A."/>
            <person name="Sanscrainte N.D."/>
            <person name="Goldberg J.M."/>
            <person name="Heiman D."/>
            <person name="Young S."/>
            <person name="Zeng Q."/>
            <person name="Becnel J.J."/>
            <person name="Birren B.W."/>
        </authorList>
    </citation>
    <scope>NUCLEOTIDE SEQUENCE [LARGE SCALE GENOMIC DNA]</scope>
    <source>
        <strain evidence="3">USNM 41457</strain>
    </source>
</reference>
<evidence type="ECO:0000313" key="2">
    <source>
        <dbReference type="EMBL" id="EJW03358.1"/>
    </source>
</evidence>
<dbReference type="Proteomes" id="UP000003163">
    <property type="component" value="Unassembled WGS sequence"/>
</dbReference>
<feature type="signal peptide" evidence="1">
    <location>
        <begin position="1"/>
        <end position="19"/>
    </location>
</feature>
<dbReference type="EMBL" id="AFBI03000040">
    <property type="protein sequence ID" value="EJW03358.1"/>
    <property type="molecule type" value="Genomic_DNA"/>
</dbReference>
<reference evidence="2 3" key="1">
    <citation type="submission" date="2011-08" db="EMBL/GenBank/DDBJ databases">
        <authorList>
            <person name="Liu Z.J."/>
            <person name="Shi F.L."/>
            <person name="Lu J.Q."/>
            <person name="Li M."/>
            <person name="Wang Z.L."/>
        </authorList>
    </citation>
    <scope>NUCLEOTIDE SEQUENCE [LARGE SCALE GENOMIC DNA]</scope>
    <source>
        <strain evidence="2 3">USNM 41457</strain>
    </source>
</reference>
<organism evidence="2 3">
    <name type="scientific">Edhazardia aedis (strain USNM 41457)</name>
    <name type="common">Microsporidian parasite</name>
    <dbReference type="NCBI Taxonomy" id="1003232"/>
    <lineage>
        <taxon>Eukaryota</taxon>
        <taxon>Fungi</taxon>
        <taxon>Fungi incertae sedis</taxon>
        <taxon>Microsporidia</taxon>
        <taxon>Edhazardia</taxon>
    </lineage>
</organism>
<name>J8ZUK3_EDHAE</name>
<dbReference type="VEuPathDB" id="MicrosporidiaDB:EDEG_02315"/>
<sequence length="279" mass="32426">MRFFLPVSFLANTSWIAATIPPKTKYLDNPNYTTAEEPCDILFNTEINIKFFFEKLDSLKNEGNDYITCIKKKFELAKQHFKSFLFKIETGQEFSEIERIEALTETKKFLEEIVQKLSIYANMYCGYAELEKKALKQLKITLSDNELSFAKLNFQIKIMNDLMENSDDKYYCFEKIQSLNSDEVESLEKSIGKPNINLNLMHELKDVIQNTKKIEDIIESTNKLKDKLLSKKLKILAEIFKIETSLKAYIREVKKTKNLLETAQKIICAIDESLSANSL</sequence>